<keyword evidence="7" id="KW-0862">Zinc</keyword>
<feature type="domain" description="Formamidopyrimidine-DNA glycosylase catalytic" evidence="16">
    <location>
        <begin position="2"/>
        <end position="87"/>
    </location>
</feature>
<dbReference type="InterPro" id="IPR035937">
    <property type="entry name" value="FPG_N"/>
</dbReference>
<evidence type="ECO:0000256" key="8">
    <source>
        <dbReference type="ARBA" id="ARBA00023125"/>
    </source>
</evidence>
<keyword evidence="3" id="KW-0479">Metal-binding</keyword>
<name>A0ABR8NBA6_9ACTN</name>
<dbReference type="SUPFAM" id="SSF57716">
    <property type="entry name" value="Glucocorticoid receptor-like (DNA-binding domain)"/>
    <property type="match status" value="1"/>
</dbReference>
<keyword evidence="5 13" id="KW-0863">Zinc-finger</keyword>
<evidence type="ECO:0000256" key="1">
    <source>
        <dbReference type="ARBA" id="ARBA00009409"/>
    </source>
</evidence>
<dbReference type="SMART" id="SM00898">
    <property type="entry name" value="Fapy_DNA_glyco"/>
    <property type="match status" value="1"/>
</dbReference>
<keyword evidence="11" id="KW-0511">Multifunctional enzyme</keyword>
<dbReference type="InterPro" id="IPR012319">
    <property type="entry name" value="FPG_cat"/>
</dbReference>
<comment type="caution">
    <text evidence="17">The sequence shown here is derived from an EMBL/GenBank/DDBJ whole genome shotgun (WGS) entry which is preliminary data.</text>
</comment>
<evidence type="ECO:0000313" key="18">
    <source>
        <dbReference type="Proteomes" id="UP000618818"/>
    </source>
</evidence>
<feature type="region of interest" description="Disordered" evidence="14">
    <location>
        <begin position="266"/>
        <end position="302"/>
    </location>
</feature>
<dbReference type="RefSeq" id="WP_191194855.1">
    <property type="nucleotide sequence ID" value="NZ_JACXYZ010000001.1"/>
</dbReference>
<dbReference type="EMBL" id="JACXYZ010000001">
    <property type="protein sequence ID" value="MBD3925165.1"/>
    <property type="molecule type" value="Genomic_DNA"/>
</dbReference>
<keyword evidence="18" id="KW-1185">Reference proteome</keyword>
<evidence type="ECO:0000256" key="9">
    <source>
        <dbReference type="ARBA" id="ARBA00023204"/>
    </source>
</evidence>
<evidence type="ECO:0000256" key="6">
    <source>
        <dbReference type="ARBA" id="ARBA00022801"/>
    </source>
</evidence>
<evidence type="ECO:0000259" key="16">
    <source>
        <dbReference type="PROSITE" id="PS51068"/>
    </source>
</evidence>
<feature type="compositionally biased region" description="Gly residues" evidence="14">
    <location>
        <begin position="278"/>
        <end position="288"/>
    </location>
</feature>
<reference evidence="17 18" key="1">
    <citation type="submission" date="2020-09" db="EMBL/GenBank/DDBJ databases">
        <title>novel species in genus Nocardioides.</title>
        <authorList>
            <person name="Zhang G."/>
        </authorList>
    </citation>
    <scope>NUCLEOTIDE SEQUENCE [LARGE SCALE GENOMIC DNA]</scope>
    <source>
        <strain evidence="17 18">KCTC 39551</strain>
    </source>
</reference>
<evidence type="ECO:0000256" key="7">
    <source>
        <dbReference type="ARBA" id="ARBA00022833"/>
    </source>
</evidence>
<evidence type="ECO:0000313" key="17">
    <source>
        <dbReference type="EMBL" id="MBD3925165.1"/>
    </source>
</evidence>
<dbReference type="Proteomes" id="UP000618818">
    <property type="component" value="Unassembled WGS sequence"/>
</dbReference>
<dbReference type="EC" id="4.2.99.18" evidence="2"/>
<evidence type="ECO:0000256" key="11">
    <source>
        <dbReference type="ARBA" id="ARBA00023268"/>
    </source>
</evidence>
<evidence type="ECO:0000256" key="2">
    <source>
        <dbReference type="ARBA" id="ARBA00012720"/>
    </source>
</evidence>
<dbReference type="InterPro" id="IPR044090">
    <property type="entry name" value="Nei2_N"/>
</dbReference>
<dbReference type="PANTHER" id="PTHR42697">
    <property type="entry name" value="ENDONUCLEASE 8"/>
    <property type="match status" value="1"/>
</dbReference>
<evidence type="ECO:0000256" key="12">
    <source>
        <dbReference type="ARBA" id="ARBA00023295"/>
    </source>
</evidence>
<evidence type="ECO:0000256" key="5">
    <source>
        <dbReference type="ARBA" id="ARBA00022771"/>
    </source>
</evidence>
<keyword evidence="10" id="KW-0456">Lyase</keyword>
<keyword evidence="9" id="KW-0234">DNA repair</keyword>
<evidence type="ECO:0000256" key="13">
    <source>
        <dbReference type="PROSITE-ProRule" id="PRU00391"/>
    </source>
</evidence>
<dbReference type="SUPFAM" id="SSF46946">
    <property type="entry name" value="S13-like H2TH domain"/>
    <property type="match status" value="1"/>
</dbReference>
<evidence type="ECO:0000256" key="14">
    <source>
        <dbReference type="SAM" id="MobiDB-lite"/>
    </source>
</evidence>
<dbReference type="SUPFAM" id="SSF81624">
    <property type="entry name" value="N-terminal domain of MutM-like DNA repair proteins"/>
    <property type="match status" value="1"/>
</dbReference>
<keyword evidence="8" id="KW-0238">DNA-binding</keyword>
<dbReference type="Gene3D" id="3.20.190.10">
    <property type="entry name" value="MutM-like, N-terminal"/>
    <property type="match status" value="1"/>
</dbReference>
<evidence type="ECO:0000256" key="4">
    <source>
        <dbReference type="ARBA" id="ARBA00022763"/>
    </source>
</evidence>
<keyword evidence="4" id="KW-0227">DNA damage</keyword>
<dbReference type="InterPro" id="IPR010979">
    <property type="entry name" value="Ribosomal_uS13-like_H2TH"/>
</dbReference>
<dbReference type="PROSITE" id="PS51068">
    <property type="entry name" value="FPG_CAT"/>
    <property type="match status" value="1"/>
</dbReference>
<gene>
    <name evidence="17" type="ORF">IEZ26_11070</name>
</gene>
<dbReference type="Pfam" id="PF01149">
    <property type="entry name" value="Fapy_DNA_glyco"/>
    <property type="match status" value="1"/>
</dbReference>
<dbReference type="Pfam" id="PF06831">
    <property type="entry name" value="H2TH"/>
    <property type="match status" value="1"/>
</dbReference>
<dbReference type="PANTHER" id="PTHR42697:SF1">
    <property type="entry name" value="ENDONUCLEASE 8"/>
    <property type="match status" value="1"/>
</dbReference>
<evidence type="ECO:0000259" key="15">
    <source>
        <dbReference type="PROSITE" id="PS51066"/>
    </source>
</evidence>
<feature type="domain" description="FPG-type" evidence="15">
    <location>
        <begin position="229"/>
        <end position="268"/>
    </location>
</feature>
<dbReference type="Gene3D" id="1.10.8.50">
    <property type="match status" value="1"/>
</dbReference>
<dbReference type="CDD" id="cd08971">
    <property type="entry name" value="AcNei2_N"/>
    <property type="match status" value="1"/>
</dbReference>
<keyword evidence="6" id="KW-0378">Hydrolase</keyword>
<proteinExistence type="inferred from homology"/>
<dbReference type="InterPro" id="IPR000214">
    <property type="entry name" value="Znf_DNA_glyclase/AP_lyase"/>
</dbReference>
<dbReference type="PROSITE" id="PS51066">
    <property type="entry name" value="ZF_FPG_2"/>
    <property type="match status" value="1"/>
</dbReference>
<keyword evidence="12" id="KW-0326">Glycosidase</keyword>
<protein>
    <recommendedName>
        <fullName evidence="2">DNA-(apurinic or apyrimidinic site) lyase</fullName>
        <ecNumber evidence="2">4.2.99.18</ecNumber>
    </recommendedName>
</protein>
<evidence type="ECO:0000256" key="3">
    <source>
        <dbReference type="ARBA" id="ARBA00022723"/>
    </source>
</evidence>
<sequence length="302" mass="32689">MPEGDSVWKLARRLDRQLVGHTVDRSDFRTPALATRDLSGREVIGHDTHGKHLLTRLSGAAGSPPATLHSHLRMDGSWSTLAPGKRLPGKLQPHVRLVWSLDDGRTVHGIRLHDLALVPTDREADLVGHLGPDPLRDDWDAEEAVRRLLAAPTTPLVTALLDQRSLAGLGNLWANELAFLSGVSPWTPVGEVDVPHLVERAATMLRHSAHVPGAYQVTTGSPVKGDDHWITGRQRQGCRRCGGPVSVQAEVPGDSANRRTWWCRSCQPGPGPEARVGDGPGIRRGAGAGRPRPPTRSSTGRR</sequence>
<accession>A0ABR8NBA6</accession>
<comment type="similarity">
    <text evidence="1">Belongs to the FPG family.</text>
</comment>
<evidence type="ECO:0000256" key="10">
    <source>
        <dbReference type="ARBA" id="ARBA00023239"/>
    </source>
</evidence>
<dbReference type="SMART" id="SM01232">
    <property type="entry name" value="H2TH"/>
    <property type="match status" value="1"/>
</dbReference>
<organism evidence="17 18">
    <name type="scientific">Nocardioides cavernae</name>
    <dbReference type="NCBI Taxonomy" id="1921566"/>
    <lineage>
        <taxon>Bacteria</taxon>
        <taxon>Bacillati</taxon>
        <taxon>Actinomycetota</taxon>
        <taxon>Actinomycetes</taxon>
        <taxon>Propionibacteriales</taxon>
        <taxon>Nocardioidaceae</taxon>
        <taxon>Nocardioides</taxon>
    </lineage>
</organism>
<dbReference type="InterPro" id="IPR015886">
    <property type="entry name" value="H2TH_FPG"/>
</dbReference>